<evidence type="ECO:0000256" key="2">
    <source>
        <dbReference type="ARBA" id="ARBA00004496"/>
    </source>
</evidence>
<evidence type="ECO:0000256" key="1">
    <source>
        <dbReference type="ARBA" id="ARBA00004371"/>
    </source>
</evidence>
<dbReference type="OrthoDB" id="76862at2759"/>
<dbReference type="InParanoid" id="A0A163L104"/>
<comment type="similarity">
    <text evidence="3">Belongs to the LAMTOR5 family.</text>
</comment>
<dbReference type="GO" id="GO:0043066">
    <property type="term" value="P:negative regulation of apoptotic process"/>
    <property type="evidence" value="ECO:0007669"/>
    <property type="project" value="InterPro"/>
</dbReference>
<evidence type="ECO:0000313" key="8">
    <source>
        <dbReference type="Proteomes" id="UP000078561"/>
    </source>
</evidence>
<dbReference type="SUPFAM" id="SSF103196">
    <property type="entry name" value="Roadblock/LC7 domain"/>
    <property type="match status" value="1"/>
</dbReference>
<reference evidence="7" key="1">
    <citation type="submission" date="2016-04" db="EMBL/GenBank/DDBJ databases">
        <authorList>
            <person name="Evans L.H."/>
            <person name="Alamgir A."/>
            <person name="Owens N."/>
            <person name="Weber N.D."/>
            <person name="Virtaneva K."/>
            <person name="Barbian K."/>
            <person name="Babar A."/>
            <person name="Rosenke K."/>
        </authorList>
    </citation>
    <scope>NUCLEOTIDE SEQUENCE [LARGE SCALE GENOMIC DNA]</scope>
    <source>
        <strain evidence="7">CBS 101.48</strain>
    </source>
</reference>
<dbReference type="AlphaFoldDB" id="A0A163L104"/>
<keyword evidence="8" id="KW-1185">Reference proteome</keyword>
<dbReference type="GO" id="GO:0071986">
    <property type="term" value="C:Ragulator complex"/>
    <property type="evidence" value="ECO:0007669"/>
    <property type="project" value="InterPro"/>
</dbReference>
<evidence type="ECO:0000256" key="5">
    <source>
        <dbReference type="ARBA" id="ARBA00023228"/>
    </source>
</evidence>
<evidence type="ECO:0000256" key="4">
    <source>
        <dbReference type="ARBA" id="ARBA00022490"/>
    </source>
</evidence>
<dbReference type="Gene3D" id="3.30.450.30">
    <property type="entry name" value="Dynein light chain 2a, cytoplasmic"/>
    <property type="match status" value="1"/>
</dbReference>
<dbReference type="EMBL" id="LT554077">
    <property type="protein sequence ID" value="SAM03310.1"/>
    <property type="molecule type" value="Genomic_DNA"/>
</dbReference>
<sequence length="89" mass="9315">METELNTTLDNIAGKDGVKGVLIADTAGLCLGSRGIASPESAPFITSVASASRSLQQEPSETDPTITIDYGNSKVIIRNHTGFALAVYF</sequence>
<protein>
    <recommendedName>
        <fullName evidence="6">Late endosomal/lysosomal adaptor and MAPK and MTOR activator 5</fullName>
    </recommendedName>
</protein>
<keyword evidence="5" id="KW-0458">Lysosome</keyword>
<evidence type="ECO:0000256" key="3">
    <source>
        <dbReference type="ARBA" id="ARBA00007795"/>
    </source>
</evidence>
<dbReference type="GO" id="GO:0071230">
    <property type="term" value="P:cellular response to amino acid stimulus"/>
    <property type="evidence" value="ECO:0007669"/>
    <property type="project" value="TreeGrafter"/>
</dbReference>
<dbReference type="GO" id="GO:1904263">
    <property type="term" value="P:positive regulation of TORC1 signaling"/>
    <property type="evidence" value="ECO:0007669"/>
    <property type="project" value="TreeGrafter"/>
</dbReference>
<dbReference type="Proteomes" id="UP000078561">
    <property type="component" value="Unassembled WGS sequence"/>
</dbReference>
<dbReference type="PANTHER" id="PTHR13342">
    <property type="entry name" value="RAGULATOR COMPLEX PROTEIN LAMTOR5"/>
    <property type="match status" value="1"/>
</dbReference>
<evidence type="ECO:0000256" key="6">
    <source>
        <dbReference type="ARBA" id="ARBA00032692"/>
    </source>
</evidence>
<evidence type="ECO:0000313" key="7">
    <source>
        <dbReference type="EMBL" id="SAM03310.1"/>
    </source>
</evidence>
<proteinExistence type="inferred from homology"/>
<dbReference type="InterPro" id="IPR024135">
    <property type="entry name" value="LAMTOR5"/>
</dbReference>
<keyword evidence="4" id="KW-0963">Cytoplasm</keyword>
<organism evidence="7">
    <name type="scientific">Absidia glauca</name>
    <name type="common">Pin mould</name>
    <dbReference type="NCBI Taxonomy" id="4829"/>
    <lineage>
        <taxon>Eukaryota</taxon>
        <taxon>Fungi</taxon>
        <taxon>Fungi incertae sedis</taxon>
        <taxon>Mucoromycota</taxon>
        <taxon>Mucoromycotina</taxon>
        <taxon>Mucoromycetes</taxon>
        <taxon>Mucorales</taxon>
        <taxon>Cunninghamellaceae</taxon>
        <taxon>Absidia</taxon>
    </lineage>
</organism>
<dbReference type="Pfam" id="PF16672">
    <property type="entry name" value="LAMTOR5"/>
    <property type="match status" value="1"/>
</dbReference>
<gene>
    <name evidence="7" type="primary">ABSGL_09128.1 scaffold 10682</name>
</gene>
<name>A0A163L104_ABSGL</name>
<accession>A0A163L104</accession>
<comment type="subcellular location">
    <subcellularLocation>
        <location evidence="2">Cytoplasm</location>
    </subcellularLocation>
    <subcellularLocation>
        <location evidence="1">Lysosome</location>
    </subcellularLocation>
</comment>
<dbReference type="GO" id="GO:0005085">
    <property type="term" value="F:guanyl-nucleotide exchange factor activity"/>
    <property type="evidence" value="ECO:0007669"/>
    <property type="project" value="TreeGrafter"/>
</dbReference>
<dbReference type="PANTHER" id="PTHR13342:SF2">
    <property type="entry name" value="RAGULATOR COMPLEX PROTEIN LAMTOR5"/>
    <property type="match status" value="1"/>
</dbReference>